<dbReference type="Proteomes" id="UP001603857">
    <property type="component" value="Unassembled WGS sequence"/>
</dbReference>
<organism evidence="2 3">
    <name type="scientific">Flemingia macrophylla</name>
    <dbReference type="NCBI Taxonomy" id="520843"/>
    <lineage>
        <taxon>Eukaryota</taxon>
        <taxon>Viridiplantae</taxon>
        <taxon>Streptophyta</taxon>
        <taxon>Embryophyta</taxon>
        <taxon>Tracheophyta</taxon>
        <taxon>Spermatophyta</taxon>
        <taxon>Magnoliopsida</taxon>
        <taxon>eudicotyledons</taxon>
        <taxon>Gunneridae</taxon>
        <taxon>Pentapetalae</taxon>
        <taxon>rosids</taxon>
        <taxon>fabids</taxon>
        <taxon>Fabales</taxon>
        <taxon>Fabaceae</taxon>
        <taxon>Papilionoideae</taxon>
        <taxon>50 kb inversion clade</taxon>
        <taxon>NPAAA clade</taxon>
        <taxon>indigoferoid/millettioid clade</taxon>
        <taxon>Phaseoleae</taxon>
        <taxon>Flemingia</taxon>
    </lineage>
</organism>
<dbReference type="EMBL" id="JBGMDY010000003">
    <property type="protein sequence ID" value="KAL2340396.1"/>
    <property type="molecule type" value="Genomic_DNA"/>
</dbReference>
<keyword evidence="3" id="KW-1185">Reference proteome</keyword>
<sequence length="53" mass="5976">MSISLSRGNPKHKTHFLSESSPIQRQYQKIPNSPVDLDLLQKQSKSPATKQLS</sequence>
<evidence type="ECO:0000313" key="2">
    <source>
        <dbReference type="EMBL" id="KAL2340396.1"/>
    </source>
</evidence>
<evidence type="ECO:0000256" key="1">
    <source>
        <dbReference type="SAM" id="MobiDB-lite"/>
    </source>
</evidence>
<reference evidence="2 3" key="1">
    <citation type="submission" date="2024-08" db="EMBL/GenBank/DDBJ databases">
        <title>Insights into the chromosomal genome structure of Flemingia macrophylla.</title>
        <authorList>
            <person name="Ding Y."/>
            <person name="Zhao Y."/>
            <person name="Bi W."/>
            <person name="Wu M."/>
            <person name="Zhao G."/>
            <person name="Gong Y."/>
            <person name="Li W."/>
            <person name="Zhang P."/>
        </authorList>
    </citation>
    <scope>NUCLEOTIDE SEQUENCE [LARGE SCALE GENOMIC DNA]</scope>
    <source>
        <strain evidence="2">DYQJB</strain>
        <tissue evidence="2">Leaf</tissue>
    </source>
</reference>
<dbReference type="AlphaFoldDB" id="A0ABD1MXM9"/>
<accession>A0ABD1MXM9</accession>
<proteinExistence type="predicted"/>
<protein>
    <submittedName>
        <fullName evidence="2">Uncharacterized protein</fullName>
    </submittedName>
</protein>
<feature type="region of interest" description="Disordered" evidence="1">
    <location>
        <begin position="1"/>
        <end position="53"/>
    </location>
</feature>
<name>A0ABD1MXM9_9FABA</name>
<feature type="compositionally biased region" description="Polar residues" evidence="1">
    <location>
        <begin position="41"/>
        <end position="53"/>
    </location>
</feature>
<gene>
    <name evidence="2" type="ORF">Fmac_008336</name>
</gene>
<evidence type="ECO:0000313" key="3">
    <source>
        <dbReference type="Proteomes" id="UP001603857"/>
    </source>
</evidence>
<feature type="compositionally biased region" description="Polar residues" evidence="1">
    <location>
        <begin position="17"/>
        <end position="31"/>
    </location>
</feature>
<comment type="caution">
    <text evidence="2">The sequence shown here is derived from an EMBL/GenBank/DDBJ whole genome shotgun (WGS) entry which is preliminary data.</text>
</comment>